<dbReference type="Pfam" id="PF04672">
    <property type="entry name" value="Methyltransf_19"/>
    <property type="match status" value="1"/>
</dbReference>
<gene>
    <name evidence="1" type="ORF">GCM10009550_48200</name>
</gene>
<dbReference type="Proteomes" id="UP001500665">
    <property type="component" value="Unassembled WGS sequence"/>
</dbReference>
<comment type="caution">
    <text evidence="1">The sequence shown here is derived from an EMBL/GenBank/DDBJ whole genome shotgun (WGS) entry which is preliminary data.</text>
</comment>
<dbReference type="PIRSF" id="PIRSF017393">
    <property type="entry name" value="MTase_SAV2177"/>
    <property type="match status" value="1"/>
</dbReference>
<accession>A0ABN1RKG3</accession>
<dbReference type="SUPFAM" id="SSF53335">
    <property type="entry name" value="S-adenosyl-L-methionine-dependent methyltransferases"/>
    <property type="match status" value="1"/>
</dbReference>
<reference evidence="1 2" key="1">
    <citation type="journal article" date="2019" name="Int. J. Syst. Evol. Microbiol.">
        <title>The Global Catalogue of Microorganisms (GCM) 10K type strain sequencing project: providing services to taxonomists for standard genome sequencing and annotation.</title>
        <authorList>
            <consortium name="The Broad Institute Genomics Platform"/>
            <consortium name="The Broad Institute Genome Sequencing Center for Infectious Disease"/>
            <person name="Wu L."/>
            <person name="Ma J."/>
        </authorList>
    </citation>
    <scope>NUCLEOTIDE SEQUENCE [LARGE SCALE GENOMIC DNA]</scope>
    <source>
        <strain evidence="1 2">JCM 10696</strain>
    </source>
</reference>
<evidence type="ECO:0000313" key="2">
    <source>
        <dbReference type="Proteomes" id="UP001500665"/>
    </source>
</evidence>
<keyword evidence="1" id="KW-0808">Transferase</keyword>
<dbReference type="CDD" id="cd02440">
    <property type="entry name" value="AdoMet_MTases"/>
    <property type="match status" value="1"/>
</dbReference>
<dbReference type="InterPro" id="IPR006764">
    <property type="entry name" value="SAM_dep_MeTrfase_SAV2177_type"/>
</dbReference>
<dbReference type="InterPro" id="IPR029063">
    <property type="entry name" value="SAM-dependent_MTases_sf"/>
</dbReference>
<proteinExistence type="predicted"/>
<dbReference type="Gene3D" id="3.40.50.150">
    <property type="entry name" value="Vaccinia Virus protein VP39"/>
    <property type="match status" value="1"/>
</dbReference>
<evidence type="ECO:0000313" key="1">
    <source>
        <dbReference type="EMBL" id="GAA0958952.1"/>
    </source>
</evidence>
<organism evidence="1 2">
    <name type="scientific">Actinocorallia libanotica</name>
    <dbReference type="NCBI Taxonomy" id="46162"/>
    <lineage>
        <taxon>Bacteria</taxon>
        <taxon>Bacillati</taxon>
        <taxon>Actinomycetota</taxon>
        <taxon>Actinomycetes</taxon>
        <taxon>Streptosporangiales</taxon>
        <taxon>Thermomonosporaceae</taxon>
        <taxon>Actinocorallia</taxon>
    </lineage>
</organism>
<dbReference type="EMBL" id="BAAAHH010000021">
    <property type="protein sequence ID" value="GAA0958952.1"/>
    <property type="molecule type" value="Genomic_DNA"/>
</dbReference>
<protein>
    <submittedName>
        <fullName evidence="1">SAM-dependent methyltransferase</fullName>
    </submittedName>
</protein>
<keyword evidence="1" id="KW-0489">Methyltransferase</keyword>
<dbReference type="RefSeq" id="WP_344243200.1">
    <property type="nucleotide sequence ID" value="NZ_BAAAHH010000021.1"/>
</dbReference>
<keyword evidence="2" id="KW-1185">Reference proteome</keyword>
<dbReference type="GO" id="GO:0032259">
    <property type="term" value="P:methylation"/>
    <property type="evidence" value="ECO:0007669"/>
    <property type="project" value="UniProtKB-KW"/>
</dbReference>
<name>A0ABN1RKG3_9ACTN</name>
<dbReference type="GO" id="GO:0008168">
    <property type="term" value="F:methyltransferase activity"/>
    <property type="evidence" value="ECO:0007669"/>
    <property type="project" value="UniProtKB-KW"/>
</dbReference>
<sequence>MQGNIVSPGIDITAAHPARMYDYYLGGRDNYAADRKAADGVIALFPDTPLIAAENRAFMRRATAALVREEGIRQFIDLGSGLPTADNLHEVAQRTASGIRVVYVDNDPMVLAHGRALLEGNGDTRVITADLGDPDRLLADPGLTELIDFSRPVGLMMLSVLHFVEGDLAPLLARYRSRLAPGSHLALSHVTAEQADATRAALVENTYRSTNTALTYRTRDEIAALFTGCDLLPPGLVPTWRWRPDPDGATRPGAAHPTAPAVLAGVGRVVP</sequence>